<keyword evidence="3" id="KW-1185">Reference proteome</keyword>
<evidence type="ECO:0000313" key="2">
    <source>
        <dbReference type="EMBL" id="EYC11266.1"/>
    </source>
</evidence>
<organism evidence="2 3">
    <name type="scientific">Ancylostoma ceylanicum</name>
    <dbReference type="NCBI Taxonomy" id="53326"/>
    <lineage>
        <taxon>Eukaryota</taxon>
        <taxon>Metazoa</taxon>
        <taxon>Ecdysozoa</taxon>
        <taxon>Nematoda</taxon>
        <taxon>Chromadorea</taxon>
        <taxon>Rhabditida</taxon>
        <taxon>Rhabditina</taxon>
        <taxon>Rhabditomorpha</taxon>
        <taxon>Strongyloidea</taxon>
        <taxon>Ancylostomatidae</taxon>
        <taxon>Ancylostomatinae</taxon>
        <taxon>Ancylostoma</taxon>
    </lineage>
</organism>
<evidence type="ECO:0000313" key="3">
    <source>
        <dbReference type="Proteomes" id="UP000024635"/>
    </source>
</evidence>
<name>A0A016U8K5_9BILA</name>
<dbReference type="PANTHER" id="PTHR23208">
    <property type="entry name" value="LYSOZYME PROTEIN"/>
    <property type="match status" value="1"/>
</dbReference>
<evidence type="ECO:0000256" key="1">
    <source>
        <dbReference type="SAM" id="SignalP"/>
    </source>
</evidence>
<reference evidence="3" key="1">
    <citation type="journal article" date="2015" name="Nat. Genet.">
        <title>The genome and transcriptome of the zoonotic hookworm Ancylostoma ceylanicum identify infection-specific gene families.</title>
        <authorList>
            <person name="Schwarz E.M."/>
            <person name="Hu Y."/>
            <person name="Antoshechkin I."/>
            <person name="Miller M.M."/>
            <person name="Sternberg P.W."/>
            <person name="Aroian R.V."/>
        </authorList>
    </citation>
    <scope>NUCLEOTIDE SEQUENCE</scope>
    <source>
        <strain evidence="3">HY135</strain>
    </source>
</reference>
<feature type="signal peptide" evidence="1">
    <location>
        <begin position="1"/>
        <end position="22"/>
    </location>
</feature>
<accession>A0A016U8K5</accession>
<dbReference type="InterPro" id="IPR017853">
    <property type="entry name" value="GH"/>
</dbReference>
<dbReference type="GO" id="GO:0007165">
    <property type="term" value="P:signal transduction"/>
    <property type="evidence" value="ECO:0007669"/>
    <property type="project" value="TreeGrafter"/>
</dbReference>
<keyword evidence="1" id="KW-0732">Signal</keyword>
<dbReference type="InterPro" id="IPR051595">
    <property type="entry name" value="GH25_Enzymes"/>
</dbReference>
<dbReference type="OrthoDB" id="2251794at2759"/>
<dbReference type="AlphaFoldDB" id="A0A016U8K5"/>
<dbReference type="PANTHER" id="PTHR23208:SF14">
    <property type="entry name" value="GLYCOSIDE HYDROLASE FAMILY 25 PROTEIN-RELATED"/>
    <property type="match status" value="1"/>
</dbReference>
<gene>
    <name evidence="2" type="primary">Acey_s0051.g2108</name>
    <name evidence="2" type="ORF">Y032_0051g2108</name>
</gene>
<dbReference type="Proteomes" id="UP000024635">
    <property type="component" value="Unassembled WGS sequence"/>
</dbReference>
<proteinExistence type="predicted"/>
<comment type="caution">
    <text evidence="2">The sequence shown here is derived from an EMBL/GenBank/DDBJ whole genome shotgun (WGS) entry which is preliminary data.</text>
</comment>
<dbReference type="SUPFAM" id="SSF51445">
    <property type="entry name" value="(Trans)glycosidases"/>
    <property type="match status" value="1"/>
</dbReference>
<feature type="chain" id="PRO_5001492132" description="GH18 domain-containing protein" evidence="1">
    <location>
        <begin position="23"/>
        <end position="239"/>
    </location>
</feature>
<evidence type="ECO:0008006" key="4">
    <source>
        <dbReference type="Google" id="ProtNLM"/>
    </source>
</evidence>
<dbReference type="EMBL" id="JARK01001387">
    <property type="protein sequence ID" value="EYC11266.1"/>
    <property type="molecule type" value="Genomic_DNA"/>
</dbReference>
<protein>
    <recommendedName>
        <fullName evidence="4">GH18 domain-containing protein</fullName>
    </recommendedName>
</protein>
<dbReference type="GO" id="GO:0045087">
    <property type="term" value="P:innate immune response"/>
    <property type="evidence" value="ECO:0007669"/>
    <property type="project" value="TreeGrafter"/>
</dbReference>
<dbReference type="Gene3D" id="3.20.20.80">
    <property type="entry name" value="Glycosidases"/>
    <property type="match status" value="1"/>
</dbReference>
<sequence length="239" mass="26317">MSYFTAMISITFCLLVFTIVHAAPACDKLAYAAELFGEVTPSQMACLRKEQYKVALVEAYSNGKFNDDAIPTAWNAVYTNMGIEVYMIPDTTLEKSAKQQVDETIMGLISKGLTVTDLWIKATDLSKWNSSIMFNYVFLSELVNAVKAHGRKVGIITSSEAFYKITPGMDHVSDDVRLWYTISEPQQCNGTEGADFGDFQSFAGWMKPDAKQYCVGAKACDVTINGNVVSPASIWTPSS</sequence>